<name>A0A1M5BZV9_9BACT</name>
<dbReference type="InterPro" id="IPR050570">
    <property type="entry name" value="Cell_wall_metabolism_enzyme"/>
</dbReference>
<dbReference type="AlphaFoldDB" id="A0A1M5BZV9"/>
<dbReference type="Proteomes" id="UP000184368">
    <property type="component" value="Unassembled WGS sequence"/>
</dbReference>
<proteinExistence type="predicted"/>
<reference evidence="3 4" key="1">
    <citation type="submission" date="2016-11" db="EMBL/GenBank/DDBJ databases">
        <authorList>
            <person name="Jaros S."/>
            <person name="Januszkiewicz K."/>
            <person name="Wedrychowicz H."/>
        </authorList>
    </citation>
    <scope>NUCLEOTIDE SEQUENCE [LARGE SCALE GENOMIC DNA]</scope>
    <source>
        <strain evidence="3 4">DSM 26897</strain>
    </source>
</reference>
<dbReference type="InterPro" id="IPR016047">
    <property type="entry name" value="M23ase_b-sheet_dom"/>
</dbReference>
<feature type="domain" description="M23ase beta-sheet core" evidence="2">
    <location>
        <begin position="194"/>
        <end position="291"/>
    </location>
</feature>
<dbReference type="CDD" id="cd12797">
    <property type="entry name" value="M23_peptidase"/>
    <property type="match status" value="1"/>
</dbReference>
<dbReference type="STRING" id="1302690.BUE76_18095"/>
<keyword evidence="1" id="KW-0732">Signal</keyword>
<dbReference type="RefSeq" id="WP_073043436.1">
    <property type="nucleotide sequence ID" value="NZ_FQUO01000008.1"/>
</dbReference>
<dbReference type="InterPro" id="IPR011055">
    <property type="entry name" value="Dup_hybrid_motif"/>
</dbReference>
<evidence type="ECO:0000256" key="1">
    <source>
        <dbReference type="SAM" id="SignalP"/>
    </source>
</evidence>
<dbReference type="PANTHER" id="PTHR21666">
    <property type="entry name" value="PEPTIDASE-RELATED"/>
    <property type="match status" value="1"/>
</dbReference>
<evidence type="ECO:0000313" key="4">
    <source>
        <dbReference type="Proteomes" id="UP000184368"/>
    </source>
</evidence>
<dbReference type="SUPFAM" id="SSF51261">
    <property type="entry name" value="Duplicated hybrid motif"/>
    <property type="match status" value="1"/>
</dbReference>
<gene>
    <name evidence="3" type="ORF">SAMN05444008_108168</name>
</gene>
<keyword evidence="4" id="KW-1185">Reference proteome</keyword>
<feature type="chain" id="PRO_5012951418" evidence="1">
    <location>
        <begin position="20"/>
        <end position="381"/>
    </location>
</feature>
<evidence type="ECO:0000259" key="2">
    <source>
        <dbReference type="Pfam" id="PF01551"/>
    </source>
</evidence>
<dbReference type="PANTHER" id="PTHR21666:SF268">
    <property type="entry name" value="PEPTIDASE M23 DOMAIN-CONTAINING PROTEIN"/>
    <property type="match status" value="1"/>
</dbReference>
<dbReference type="Pfam" id="PF01551">
    <property type="entry name" value="Peptidase_M23"/>
    <property type="match status" value="1"/>
</dbReference>
<dbReference type="Gene3D" id="2.70.70.10">
    <property type="entry name" value="Glucose Permease (Domain IIA)"/>
    <property type="match status" value="1"/>
</dbReference>
<sequence length="381" mass="41106">MILKNLMFSLAFPVLLAQAACGKIAAVVLGPKTPREAYERQLEETPEGKRWKQAAEVALLQPVAISLPYQQKGSFPDSMQIALGLEFKARKGAQVRFELDRSTDASFPLYADLFLQEPGTEASLLYSADTAAGYFTYDVETEGNYVLRLQPELLKGGQYKLSITEGPSIGFPVTDPRANIGSFWGADRDAGKRRHEGVDIFAKKGSPAVAAMDGYITGVQETPIGGKVVWLRPEGKEYTLYYAHLDRQDVQQGQVVRKGDPIGTVGNTGNARTTPAHLHFGVYTFRGPVDPLPFVDKRTKQPTSLPAKSLVGVLQKLSKGKSKTVVADGYLTPLAVTAKGYLAANDSGQVELTPFSSVKLIPAAANARAVVAVGDNSDKAM</sequence>
<dbReference type="GO" id="GO:0004222">
    <property type="term" value="F:metalloendopeptidase activity"/>
    <property type="evidence" value="ECO:0007669"/>
    <property type="project" value="TreeGrafter"/>
</dbReference>
<protein>
    <submittedName>
        <fullName evidence="3">Peptidase family M23</fullName>
    </submittedName>
</protein>
<organism evidence="3 4">
    <name type="scientific">Cnuella takakiae</name>
    <dbReference type="NCBI Taxonomy" id="1302690"/>
    <lineage>
        <taxon>Bacteria</taxon>
        <taxon>Pseudomonadati</taxon>
        <taxon>Bacteroidota</taxon>
        <taxon>Chitinophagia</taxon>
        <taxon>Chitinophagales</taxon>
        <taxon>Chitinophagaceae</taxon>
        <taxon>Cnuella</taxon>
    </lineage>
</organism>
<dbReference type="OrthoDB" id="9810477at2"/>
<accession>A0A1M5BZV9</accession>
<dbReference type="EMBL" id="FQUO01000008">
    <property type="protein sequence ID" value="SHF47981.1"/>
    <property type="molecule type" value="Genomic_DNA"/>
</dbReference>
<evidence type="ECO:0000313" key="3">
    <source>
        <dbReference type="EMBL" id="SHF47981.1"/>
    </source>
</evidence>
<feature type="signal peptide" evidence="1">
    <location>
        <begin position="1"/>
        <end position="19"/>
    </location>
</feature>